<dbReference type="GO" id="GO:0004386">
    <property type="term" value="F:helicase activity"/>
    <property type="evidence" value="ECO:0007669"/>
    <property type="project" value="UniProtKB-KW"/>
</dbReference>
<evidence type="ECO:0000256" key="6">
    <source>
        <dbReference type="ARBA" id="ARBA00022840"/>
    </source>
</evidence>
<organism evidence="12 13">
    <name type="scientific">Ilyodon furcidens</name>
    <name type="common">goldbreast splitfin</name>
    <dbReference type="NCBI Taxonomy" id="33524"/>
    <lineage>
        <taxon>Eukaryota</taxon>
        <taxon>Metazoa</taxon>
        <taxon>Chordata</taxon>
        <taxon>Craniata</taxon>
        <taxon>Vertebrata</taxon>
        <taxon>Euteleostomi</taxon>
        <taxon>Actinopterygii</taxon>
        <taxon>Neopterygii</taxon>
        <taxon>Teleostei</taxon>
        <taxon>Neoteleostei</taxon>
        <taxon>Acanthomorphata</taxon>
        <taxon>Ovalentaria</taxon>
        <taxon>Atherinomorphae</taxon>
        <taxon>Cyprinodontiformes</taxon>
        <taxon>Goodeidae</taxon>
        <taxon>Ilyodon</taxon>
    </lineage>
</organism>
<sequence>MIGLHACFYVYDSKSDSERIAATLESFLLGCFFFIITSLECFKSGTMAQLEQWVNDRLHDILGLSDRYVSQFMIGIARKASSPEDFLSRLEQTGTIDIDQSVSAFAKELFEKIPRQQVAEKPSKAIEREAIEMERKNRTYTLLEDSDSGEEAVRDKQREKKKSKDKERGNKRKNIRQKKASESSSDDETPMRGNSEEHRSVKKDEEEEEWEKEERERLQDIEERDAFAQRVREKDKDKTRNIAERTDKKAYEEAQKRLKMAEDDQRNMLPELRKRSRMEYLKKREAEKLEDLEAEIIDEEYLFSKEELTERERKDLEYKRTLRDLAKDYKRAGAKEQEERKNRYYMPEEKRSKEVPQRELELEETPMELGGEQGRWEEERLKTASLSFGAKKERELGLKQEQEKYQLILEEEEMIDFVSTAITMKGTRSEKDEEEPALSQAEIKKRSMQEVRRSLPIFPYREDLLAAIQEHQILVIEGETGSGKTTQIPQYLLENGYTKGGMKIGCTQPRRVAAMSVAARVAEEMSVKLGNEVGYSIRFEDCTSERTVLKYMTDGMLLREFLTEPDLASYSVIIIDEAHERTLHTDILFGLIKDIARFRPDLKVLVASATLDTERFSSFFDDAPVFRIPGRRFPVDIFYTKAPEADYLDACVVSVLQIHVTQPPGDILVFLTGQEEIEACCEMLQERCRRLGSKIAELVVLPIYANLPSDMQAKIFSPTPPGARKVVVATNIAETSLTIDGIIYVIDPGFCKQKSYNARTGMESLIVTPCSRASANQRAGRAGRVAAGKCFRLYTAWAFKHEMEETTVPEIQRTNLGNVVLLLKSLGINDLIHFDFMDPPPHETLVLALEQLYALGALNHLGELTKLGRRMAELPVDPMLSKMILASEQYKCSEEVLSIAAMLSVNNSIFYRPKDKVVHADNARMNFVVPGGDHLVLLNVYTQWVESDYSTQWCYENFIQFRSMRRARDVRDQLEGLMERIEVEVVSCDGDSIPIRK</sequence>
<dbReference type="SUPFAM" id="SSF52540">
    <property type="entry name" value="P-loop containing nucleoside triphosphate hydrolases"/>
    <property type="match status" value="1"/>
</dbReference>
<proteinExistence type="predicted"/>
<dbReference type="CDD" id="cd17974">
    <property type="entry name" value="DEXHc_DHX16"/>
    <property type="match status" value="1"/>
</dbReference>
<dbReference type="Pfam" id="PF04408">
    <property type="entry name" value="WHD_HA2"/>
    <property type="match status" value="1"/>
</dbReference>
<evidence type="ECO:0000256" key="9">
    <source>
        <dbReference type="SAM" id="MobiDB-lite"/>
    </source>
</evidence>
<keyword evidence="8" id="KW-0175">Coiled coil</keyword>
<dbReference type="InterPro" id="IPR001650">
    <property type="entry name" value="Helicase_C-like"/>
</dbReference>
<keyword evidence="6" id="KW-0067">ATP-binding</keyword>
<accession>A0ABV0SK40</accession>
<protein>
    <recommendedName>
        <fullName evidence="1">RNA helicase</fullName>
        <ecNumber evidence="1">3.6.4.13</ecNumber>
    </recommendedName>
</protein>
<evidence type="ECO:0000313" key="12">
    <source>
        <dbReference type="EMBL" id="MEQ2220923.1"/>
    </source>
</evidence>
<feature type="compositionally biased region" description="Basic residues" evidence="9">
    <location>
        <begin position="169"/>
        <end position="178"/>
    </location>
</feature>
<dbReference type="SMART" id="SM00490">
    <property type="entry name" value="HELICc"/>
    <property type="match status" value="1"/>
</dbReference>
<evidence type="ECO:0000256" key="4">
    <source>
        <dbReference type="ARBA" id="ARBA00022801"/>
    </source>
</evidence>
<evidence type="ECO:0000256" key="2">
    <source>
        <dbReference type="ARBA" id="ARBA00022664"/>
    </source>
</evidence>
<dbReference type="PANTHER" id="PTHR18934:SF83">
    <property type="entry name" value="PRE-MRNA-SPLICING FACTOR ATP-DEPENDENT RNA HELICASE DHX16"/>
    <property type="match status" value="1"/>
</dbReference>
<dbReference type="Gene3D" id="3.40.50.300">
    <property type="entry name" value="P-loop containing nucleotide triphosphate hydrolases"/>
    <property type="match status" value="2"/>
</dbReference>
<dbReference type="PROSITE" id="PS51194">
    <property type="entry name" value="HELICASE_CTER"/>
    <property type="match status" value="1"/>
</dbReference>
<dbReference type="Proteomes" id="UP001482620">
    <property type="component" value="Unassembled WGS sequence"/>
</dbReference>
<evidence type="ECO:0000313" key="13">
    <source>
        <dbReference type="Proteomes" id="UP001482620"/>
    </source>
</evidence>
<dbReference type="PROSITE" id="PS00690">
    <property type="entry name" value="DEAH_ATP_HELICASE"/>
    <property type="match status" value="1"/>
</dbReference>
<evidence type="ECO:0000256" key="5">
    <source>
        <dbReference type="ARBA" id="ARBA00022806"/>
    </source>
</evidence>
<evidence type="ECO:0000259" key="11">
    <source>
        <dbReference type="PROSITE" id="PS51194"/>
    </source>
</evidence>
<feature type="coiled-coil region" evidence="8">
    <location>
        <begin position="275"/>
        <end position="302"/>
    </location>
</feature>
<keyword evidence="2" id="KW-0507">mRNA processing</keyword>
<feature type="compositionally biased region" description="Basic and acidic residues" evidence="9">
    <location>
        <begin position="151"/>
        <end position="168"/>
    </location>
</feature>
<keyword evidence="3" id="KW-0547">Nucleotide-binding</keyword>
<dbReference type="CDD" id="cd18791">
    <property type="entry name" value="SF2_C_RHA"/>
    <property type="match status" value="1"/>
</dbReference>
<feature type="domain" description="Helicase C-terminal" evidence="11">
    <location>
        <begin position="654"/>
        <end position="827"/>
    </location>
</feature>
<comment type="caution">
    <text evidence="12">The sequence shown here is derived from an EMBL/GenBank/DDBJ whole genome shotgun (WGS) entry which is preliminary data.</text>
</comment>
<evidence type="ECO:0000256" key="1">
    <source>
        <dbReference type="ARBA" id="ARBA00012552"/>
    </source>
</evidence>
<dbReference type="EMBL" id="JAHRIQ010000767">
    <property type="protein sequence ID" value="MEQ2220923.1"/>
    <property type="molecule type" value="Genomic_DNA"/>
</dbReference>
<dbReference type="InterPro" id="IPR002464">
    <property type="entry name" value="DNA/RNA_helicase_DEAH_CS"/>
</dbReference>
<keyword evidence="4" id="KW-0378">Hydrolase</keyword>
<dbReference type="Pfam" id="PF21010">
    <property type="entry name" value="HA2_C"/>
    <property type="match status" value="1"/>
</dbReference>
<comment type="catalytic activity">
    <reaction evidence="7">
        <text>ATP + H2O = ADP + phosphate + H(+)</text>
        <dbReference type="Rhea" id="RHEA:13065"/>
        <dbReference type="ChEBI" id="CHEBI:15377"/>
        <dbReference type="ChEBI" id="CHEBI:15378"/>
        <dbReference type="ChEBI" id="CHEBI:30616"/>
        <dbReference type="ChEBI" id="CHEBI:43474"/>
        <dbReference type="ChEBI" id="CHEBI:456216"/>
        <dbReference type="EC" id="3.6.4.13"/>
    </reaction>
</comment>
<dbReference type="SMART" id="SM00487">
    <property type="entry name" value="DEXDc"/>
    <property type="match status" value="1"/>
</dbReference>
<keyword evidence="13" id="KW-1185">Reference proteome</keyword>
<feature type="compositionally biased region" description="Basic and acidic residues" evidence="9">
    <location>
        <begin position="194"/>
        <end position="204"/>
    </location>
</feature>
<dbReference type="SMART" id="SM00847">
    <property type="entry name" value="HA2"/>
    <property type="match status" value="1"/>
</dbReference>
<dbReference type="InterPro" id="IPR027417">
    <property type="entry name" value="P-loop_NTPase"/>
</dbReference>
<dbReference type="InterPro" id="IPR048333">
    <property type="entry name" value="HA2_WH"/>
</dbReference>
<dbReference type="InterPro" id="IPR014001">
    <property type="entry name" value="Helicase_ATP-bd"/>
</dbReference>
<dbReference type="Pfam" id="PF00270">
    <property type="entry name" value="DEAD"/>
    <property type="match status" value="1"/>
</dbReference>
<feature type="compositionally biased region" description="Basic and acidic residues" evidence="9">
    <location>
        <begin position="212"/>
        <end position="270"/>
    </location>
</feature>
<reference evidence="12 13" key="1">
    <citation type="submission" date="2021-06" db="EMBL/GenBank/DDBJ databases">
        <authorList>
            <person name="Palmer J.M."/>
        </authorList>
    </citation>
    <scope>NUCLEOTIDE SEQUENCE [LARGE SCALE GENOMIC DNA]</scope>
    <source>
        <strain evidence="13">if_2019</strain>
        <tissue evidence="12">Muscle</tissue>
    </source>
</reference>
<evidence type="ECO:0000256" key="7">
    <source>
        <dbReference type="ARBA" id="ARBA00047984"/>
    </source>
</evidence>
<feature type="compositionally biased region" description="Basic and acidic residues" evidence="9">
    <location>
        <begin position="331"/>
        <end position="360"/>
    </location>
</feature>
<dbReference type="PANTHER" id="PTHR18934">
    <property type="entry name" value="ATP-DEPENDENT RNA HELICASE"/>
    <property type="match status" value="1"/>
</dbReference>
<evidence type="ECO:0000259" key="10">
    <source>
        <dbReference type="PROSITE" id="PS51192"/>
    </source>
</evidence>
<feature type="region of interest" description="Disordered" evidence="9">
    <location>
        <begin position="331"/>
        <end position="363"/>
    </location>
</feature>
<evidence type="ECO:0000256" key="8">
    <source>
        <dbReference type="SAM" id="Coils"/>
    </source>
</evidence>
<dbReference type="Pfam" id="PF00271">
    <property type="entry name" value="Helicase_C"/>
    <property type="match status" value="1"/>
</dbReference>
<dbReference type="InterPro" id="IPR011545">
    <property type="entry name" value="DEAD/DEAH_box_helicase_dom"/>
</dbReference>
<dbReference type="InterPro" id="IPR007502">
    <property type="entry name" value="Helicase-assoc_dom"/>
</dbReference>
<feature type="region of interest" description="Disordered" evidence="9">
    <location>
        <begin position="137"/>
        <end position="270"/>
    </location>
</feature>
<feature type="domain" description="Helicase ATP-binding" evidence="10">
    <location>
        <begin position="465"/>
        <end position="629"/>
    </location>
</feature>
<keyword evidence="5 12" id="KW-0347">Helicase</keyword>
<gene>
    <name evidence="12" type="primary">DHX16</name>
    <name evidence="12" type="ORF">ILYODFUR_010527</name>
</gene>
<feature type="non-terminal residue" evidence="12">
    <location>
        <position position="997"/>
    </location>
</feature>
<dbReference type="PROSITE" id="PS51192">
    <property type="entry name" value="HELICASE_ATP_BIND_1"/>
    <property type="match status" value="1"/>
</dbReference>
<dbReference type="Gene3D" id="1.20.120.1080">
    <property type="match status" value="1"/>
</dbReference>
<evidence type="ECO:0000256" key="3">
    <source>
        <dbReference type="ARBA" id="ARBA00022741"/>
    </source>
</evidence>
<dbReference type="EC" id="3.6.4.13" evidence="1"/>
<name>A0ABV0SK40_9TELE</name>